<reference evidence="1" key="1">
    <citation type="journal article" date="2014" name="Front. Microbiol.">
        <title>High frequency of phylogenetically diverse reductive dehalogenase-homologous genes in deep subseafloor sedimentary metagenomes.</title>
        <authorList>
            <person name="Kawai M."/>
            <person name="Futagami T."/>
            <person name="Toyoda A."/>
            <person name="Takaki Y."/>
            <person name="Nishi S."/>
            <person name="Hori S."/>
            <person name="Arai W."/>
            <person name="Tsubouchi T."/>
            <person name="Morono Y."/>
            <person name="Uchiyama I."/>
            <person name="Ito T."/>
            <person name="Fujiyama A."/>
            <person name="Inagaki F."/>
            <person name="Takami H."/>
        </authorList>
    </citation>
    <scope>NUCLEOTIDE SEQUENCE</scope>
    <source>
        <strain evidence="1">Expedition CK06-06</strain>
    </source>
</reference>
<dbReference type="AlphaFoldDB" id="X1SLL8"/>
<dbReference type="EMBL" id="BARW01021949">
    <property type="protein sequence ID" value="GAI93853.1"/>
    <property type="molecule type" value="Genomic_DNA"/>
</dbReference>
<gene>
    <name evidence="1" type="ORF">S12H4_36771</name>
</gene>
<protein>
    <submittedName>
        <fullName evidence="1">Uncharacterized protein</fullName>
    </submittedName>
</protein>
<organism evidence="1">
    <name type="scientific">marine sediment metagenome</name>
    <dbReference type="NCBI Taxonomy" id="412755"/>
    <lineage>
        <taxon>unclassified sequences</taxon>
        <taxon>metagenomes</taxon>
        <taxon>ecological metagenomes</taxon>
    </lineage>
</organism>
<evidence type="ECO:0000313" key="1">
    <source>
        <dbReference type="EMBL" id="GAI93853.1"/>
    </source>
</evidence>
<accession>X1SLL8</accession>
<comment type="caution">
    <text evidence="1">The sequence shown here is derived from an EMBL/GenBank/DDBJ whole genome shotgun (WGS) entry which is preliminary data.</text>
</comment>
<sequence>MKNFVKKKKKLISFVSVLGAVAALHFSGLAQETELILLIERVSKQLDSHPKYESWNASVLLDETRQESVLSS</sequence>
<proteinExistence type="predicted"/>
<name>X1SLL8_9ZZZZ</name>